<accession>X1AQ27</accession>
<sequence length="263" mass="30603">NKRINEAVFSSKRIRSVAQDDLMLAKKQYPIVLKRMEDIVSEKSFIDNYLRLQYIDIINLATKIMPEKSSELSLKAIQILEECTKLRPYYTRSWLYLGVYINNYIESTPDLKPEVKEELNKEFSASVEKAKQLSPRHPEIFITMVKNDLINEKYQEAKEKAEKCINFAPDNGDCWWAKSLALIGLNEFEQALKAMKTADEKGYQIEAKKALSQLANIYASLAENTGDIKYYQKLAEIYQKLIEIEPKNFQFHASLSYIYKVLE</sequence>
<comment type="caution">
    <text evidence="1">The sequence shown here is derived from an EMBL/GenBank/DDBJ whole genome shotgun (WGS) entry which is preliminary data.</text>
</comment>
<reference evidence="1" key="1">
    <citation type="journal article" date="2014" name="Front. Microbiol.">
        <title>High frequency of phylogenetically diverse reductive dehalogenase-homologous genes in deep subseafloor sedimentary metagenomes.</title>
        <authorList>
            <person name="Kawai M."/>
            <person name="Futagami T."/>
            <person name="Toyoda A."/>
            <person name="Takaki Y."/>
            <person name="Nishi S."/>
            <person name="Hori S."/>
            <person name="Arai W."/>
            <person name="Tsubouchi T."/>
            <person name="Morono Y."/>
            <person name="Uchiyama I."/>
            <person name="Ito T."/>
            <person name="Fujiyama A."/>
            <person name="Inagaki F."/>
            <person name="Takami H."/>
        </authorList>
    </citation>
    <scope>NUCLEOTIDE SEQUENCE</scope>
    <source>
        <strain evidence="1">Expedition CK06-06</strain>
    </source>
</reference>
<dbReference type="EMBL" id="BART01012748">
    <property type="protein sequence ID" value="GAG84870.1"/>
    <property type="molecule type" value="Genomic_DNA"/>
</dbReference>
<dbReference type="PROSITE" id="PS50005">
    <property type="entry name" value="TPR"/>
    <property type="match status" value="1"/>
</dbReference>
<name>X1AQ27_9ZZZZ</name>
<feature type="non-terminal residue" evidence="1">
    <location>
        <position position="1"/>
    </location>
</feature>
<evidence type="ECO:0000313" key="1">
    <source>
        <dbReference type="EMBL" id="GAG84870.1"/>
    </source>
</evidence>
<organism evidence="1">
    <name type="scientific">marine sediment metagenome</name>
    <dbReference type="NCBI Taxonomy" id="412755"/>
    <lineage>
        <taxon>unclassified sequences</taxon>
        <taxon>metagenomes</taxon>
        <taxon>ecological metagenomes</taxon>
    </lineage>
</organism>
<dbReference type="Gene3D" id="1.25.40.10">
    <property type="entry name" value="Tetratricopeptide repeat domain"/>
    <property type="match status" value="1"/>
</dbReference>
<gene>
    <name evidence="1" type="ORF">S01H4_26437</name>
</gene>
<dbReference type="SUPFAM" id="SSF48452">
    <property type="entry name" value="TPR-like"/>
    <property type="match status" value="1"/>
</dbReference>
<proteinExistence type="predicted"/>
<feature type="non-terminal residue" evidence="1">
    <location>
        <position position="263"/>
    </location>
</feature>
<dbReference type="InterPro" id="IPR011990">
    <property type="entry name" value="TPR-like_helical_dom_sf"/>
</dbReference>
<dbReference type="AlphaFoldDB" id="X1AQ27"/>
<dbReference type="InterPro" id="IPR019734">
    <property type="entry name" value="TPR_rpt"/>
</dbReference>
<protein>
    <submittedName>
        <fullName evidence="1">Uncharacterized protein</fullName>
    </submittedName>
</protein>